<dbReference type="SUPFAM" id="SSF52309">
    <property type="entry name" value="N-(deoxy)ribosyltransferase-like"/>
    <property type="match status" value="1"/>
</dbReference>
<comment type="caution">
    <text evidence="7">The sequence shown here is derived from an EMBL/GenBank/DDBJ whole genome shotgun (WGS) entry which is preliminary data.</text>
</comment>
<comment type="similarity">
    <text evidence="6">Belongs to the 2'-deoxynucleoside 5'-phosphate N-hydrolase 1 family.</text>
</comment>
<keyword evidence="8" id="KW-1185">Reference proteome</keyword>
<dbReference type="EC" id="3.2.2.-" evidence="6"/>
<evidence type="ECO:0000313" key="7">
    <source>
        <dbReference type="EMBL" id="KAF0306621.1"/>
    </source>
</evidence>
<evidence type="ECO:0000256" key="3">
    <source>
        <dbReference type="ARBA" id="ARBA00023080"/>
    </source>
</evidence>
<dbReference type="InterPro" id="IPR051239">
    <property type="entry name" value="2'-dNMP_N-hydrolase"/>
</dbReference>
<evidence type="ECO:0000256" key="2">
    <source>
        <dbReference type="ARBA" id="ARBA00022801"/>
    </source>
</evidence>
<comment type="catalytic activity">
    <reaction evidence="5">
        <text>5-hydroxymethyl-dUMP + H2O = 5-hydroxymethyluracil + 2-deoxy-D-ribose 5-phosphate</text>
        <dbReference type="Rhea" id="RHEA:77099"/>
        <dbReference type="ChEBI" id="CHEBI:15377"/>
        <dbReference type="ChEBI" id="CHEBI:16964"/>
        <dbReference type="ChEBI" id="CHEBI:62877"/>
        <dbReference type="ChEBI" id="CHEBI:90409"/>
    </reaction>
    <physiologicalReaction direction="left-to-right" evidence="5">
        <dbReference type="Rhea" id="RHEA:77100"/>
    </physiologicalReaction>
</comment>
<dbReference type="GO" id="GO:0009159">
    <property type="term" value="P:deoxyribonucleoside monophosphate catabolic process"/>
    <property type="evidence" value="ECO:0007669"/>
    <property type="project" value="InterPro"/>
</dbReference>
<keyword evidence="6" id="KW-0963">Cytoplasm</keyword>
<dbReference type="InterPro" id="IPR028607">
    <property type="entry name" value="DNPH1"/>
</dbReference>
<dbReference type="HAMAP" id="MF_03036">
    <property type="entry name" value="Nuc_phosphate_hydrolase"/>
    <property type="match status" value="1"/>
</dbReference>
<feature type="binding site" description="in other chain" evidence="6">
    <location>
        <begin position="6"/>
        <end position="12"/>
    </location>
    <ligand>
        <name>substrate</name>
        <note>ligand shared between homodimeric partners</note>
    </ligand>
</feature>
<dbReference type="GO" id="GO:0070694">
    <property type="term" value="F:5-hydroxymethyl-dUMP N-hydrolase activity"/>
    <property type="evidence" value="ECO:0007669"/>
    <property type="project" value="InterPro"/>
</dbReference>
<dbReference type="Gene3D" id="3.40.50.450">
    <property type="match status" value="1"/>
</dbReference>
<dbReference type="OrthoDB" id="18087at2759"/>
<evidence type="ECO:0000256" key="4">
    <source>
        <dbReference type="ARBA" id="ARBA00023295"/>
    </source>
</evidence>
<dbReference type="Proteomes" id="UP000440578">
    <property type="component" value="Unassembled WGS sequence"/>
</dbReference>
<organism evidence="7 8">
    <name type="scientific">Amphibalanus amphitrite</name>
    <name type="common">Striped barnacle</name>
    <name type="synonym">Balanus amphitrite</name>
    <dbReference type="NCBI Taxonomy" id="1232801"/>
    <lineage>
        <taxon>Eukaryota</taxon>
        <taxon>Metazoa</taxon>
        <taxon>Ecdysozoa</taxon>
        <taxon>Arthropoda</taxon>
        <taxon>Crustacea</taxon>
        <taxon>Multicrustacea</taxon>
        <taxon>Cirripedia</taxon>
        <taxon>Thoracica</taxon>
        <taxon>Thoracicalcarea</taxon>
        <taxon>Balanomorpha</taxon>
        <taxon>Balanoidea</taxon>
        <taxon>Balanidae</taxon>
        <taxon>Amphibalaninae</taxon>
        <taxon>Amphibalanus</taxon>
    </lineage>
</organism>
<dbReference type="FunFam" id="3.40.50.450:FF:000019">
    <property type="entry name" value="2'-deoxynucleoside 5'-phosphate N-hydrolase 1"/>
    <property type="match status" value="1"/>
</dbReference>
<proteinExistence type="inferred from homology"/>
<dbReference type="EMBL" id="VIIS01000648">
    <property type="protein sequence ID" value="KAF0306621.1"/>
    <property type="molecule type" value="Genomic_DNA"/>
</dbReference>
<dbReference type="GO" id="GO:0006163">
    <property type="term" value="P:purine nucleotide metabolic process"/>
    <property type="evidence" value="ECO:0007669"/>
    <property type="project" value="UniProtKB-ARBA"/>
</dbReference>
<comment type="subcellular location">
    <subcellularLocation>
        <location evidence="6">Cytoplasm</location>
    </subcellularLocation>
    <subcellularLocation>
        <location evidence="6">Nucleus</location>
    </subcellularLocation>
</comment>
<feature type="binding site" evidence="6">
    <location>
        <begin position="113"/>
        <end position="115"/>
    </location>
    <ligand>
        <name>substrate</name>
        <note>ligand shared between homodimeric partners</note>
    </ligand>
</feature>
<comment type="subunit">
    <text evidence="1 6">Monomer and homodimer.</text>
</comment>
<dbReference type="AlphaFoldDB" id="A0A6A4WWY6"/>
<comment type="function">
    <text evidence="6">Catalyzes the cleavage of the N-glycosidic bond of deoxyribonucleoside 5'-monophosphates to yield deoxyribose 5-phosphate and a purine or pyrimidine base.</text>
</comment>
<comment type="catalytic activity">
    <reaction evidence="6">
        <text>a purine 2'-deoxyribonucleoside 5'-phosphate + H2O = a purine nucleobase + 2-deoxy-D-ribose 5-phosphate</text>
        <dbReference type="Rhea" id="RHEA:51132"/>
        <dbReference type="ChEBI" id="CHEBI:15377"/>
        <dbReference type="ChEBI" id="CHEBI:26386"/>
        <dbReference type="ChEBI" id="CHEBI:62877"/>
        <dbReference type="ChEBI" id="CHEBI:142198"/>
    </reaction>
</comment>
<gene>
    <name evidence="7" type="primary">dnph1</name>
    <name evidence="7" type="ORF">FJT64_021910</name>
</gene>
<dbReference type="GO" id="GO:0042802">
    <property type="term" value="F:identical protein binding"/>
    <property type="evidence" value="ECO:0007669"/>
    <property type="project" value="UniProtKB-ARBA"/>
</dbReference>
<keyword evidence="3 6" id="KW-0546">Nucleotide metabolism</keyword>
<feature type="binding site" description="in other chain" evidence="6">
    <location>
        <position position="21"/>
    </location>
    <ligand>
        <name>substrate</name>
        <note>ligand shared between homodimeric partners</note>
    </ligand>
</feature>
<keyword evidence="2 6" id="KW-0378">Hydrolase</keyword>
<evidence type="ECO:0000313" key="8">
    <source>
        <dbReference type="Proteomes" id="UP000440578"/>
    </source>
</evidence>
<protein>
    <recommendedName>
        <fullName evidence="6">Putative 2'-deoxynucleoside 5'-phosphate N-hydrolase 1</fullName>
        <ecNumber evidence="6">3.2.2.-</ecNumber>
    </recommendedName>
</protein>
<evidence type="ECO:0000256" key="6">
    <source>
        <dbReference type="HAMAP-Rule" id="MF_03036"/>
    </source>
</evidence>
<dbReference type="GO" id="GO:0009116">
    <property type="term" value="P:nucleoside metabolic process"/>
    <property type="evidence" value="ECO:0007669"/>
    <property type="project" value="UniProtKB-UniRule"/>
</dbReference>
<evidence type="ECO:0000256" key="1">
    <source>
        <dbReference type="ARBA" id="ARBA00011407"/>
    </source>
</evidence>
<dbReference type="InterPro" id="IPR007710">
    <property type="entry name" value="Nucleoside_deoxyribTrfase"/>
</dbReference>
<comment type="catalytic activity">
    <reaction evidence="6">
        <text>a pyrimidine 2'-deoxyribonucleoside 5'-phosphate + H2O = a pyrimidine nucleobase + 2-deoxy-D-ribose 5-phosphate</text>
        <dbReference type="Rhea" id="RHEA:57852"/>
        <dbReference type="ChEBI" id="CHEBI:15377"/>
        <dbReference type="ChEBI" id="CHEBI:26432"/>
        <dbReference type="ChEBI" id="CHEBI:62877"/>
        <dbReference type="ChEBI" id="CHEBI:142209"/>
    </reaction>
</comment>
<dbReference type="Pfam" id="PF05014">
    <property type="entry name" value="Nuc_deoxyrib_tr"/>
    <property type="match status" value="1"/>
</dbReference>
<accession>A0A6A4WWY6</accession>
<evidence type="ECO:0000256" key="5">
    <source>
        <dbReference type="ARBA" id="ARBA00047460"/>
    </source>
</evidence>
<dbReference type="PANTHER" id="PTHR15364:SF0">
    <property type="entry name" value="2'-DEOXYNUCLEOSIDE 5'-PHOSPHATE N-HYDROLASE 1"/>
    <property type="match status" value="1"/>
</dbReference>
<dbReference type="GO" id="GO:0005634">
    <property type="term" value="C:nucleus"/>
    <property type="evidence" value="ECO:0007669"/>
    <property type="project" value="UniProtKB-SubCell"/>
</dbReference>
<dbReference type="PANTHER" id="PTHR15364">
    <property type="entry name" value="2'-DEOXYNUCLEOSIDE 5'-PHOSPHATE N-HYDROLASE 1"/>
    <property type="match status" value="1"/>
</dbReference>
<dbReference type="GO" id="GO:0005737">
    <property type="term" value="C:cytoplasm"/>
    <property type="evidence" value="ECO:0007669"/>
    <property type="project" value="UniProtKB-SubCell"/>
</dbReference>
<keyword evidence="6" id="KW-0539">Nucleus</keyword>
<feature type="binding site" description="in other chain" evidence="6">
    <location>
        <position position="88"/>
    </location>
    <ligand>
        <name>substrate</name>
        <note>ligand shared between homodimeric partners</note>
    </ligand>
</feature>
<sequence length="146" mass="16153">MSRQIYFCGSIRGGRQDVDLYGRLVAALRRYGTVLTEFVADPNVTDMGSNEGTATTDREIHDRDVRLLEECDTIVAEVTQPSLGVGYEIGRGIAMGGRRVLCLYRPQPDKRLSAMIRGLPPSKDIQVVDYSADSFEQVLSDFFSAA</sequence>
<reference evidence="7 8" key="1">
    <citation type="submission" date="2019-07" db="EMBL/GenBank/DDBJ databases">
        <title>Draft genome assembly of a fouling barnacle, Amphibalanus amphitrite (Darwin, 1854): The first reference genome for Thecostraca.</title>
        <authorList>
            <person name="Kim W."/>
        </authorList>
    </citation>
    <scope>NUCLEOTIDE SEQUENCE [LARGE SCALE GENOMIC DNA]</scope>
    <source>
        <strain evidence="7">SNU_AA5</strain>
        <tissue evidence="7">Soma without cirri and trophi</tissue>
    </source>
</reference>
<name>A0A6A4WWY6_AMPAM</name>
<keyword evidence="4 6" id="KW-0326">Glycosidase</keyword>